<organism evidence="5 6">
    <name type="scientific">Streptococcus gallolyticus</name>
    <dbReference type="NCBI Taxonomy" id="315405"/>
    <lineage>
        <taxon>Bacteria</taxon>
        <taxon>Bacillati</taxon>
        <taxon>Bacillota</taxon>
        <taxon>Bacilli</taxon>
        <taxon>Lactobacillales</taxon>
        <taxon>Streptococcaceae</taxon>
        <taxon>Streptococcus</taxon>
    </lineage>
</organism>
<dbReference type="PRINTS" id="PR00507">
    <property type="entry name" value="N12N6MTFRASE"/>
</dbReference>
<dbReference type="GO" id="GO:0032259">
    <property type="term" value="P:methylation"/>
    <property type="evidence" value="ECO:0007669"/>
    <property type="project" value="UniProtKB-KW"/>
</dbReference>
<evidence type="ECO:0000313" key="6">
    <source>
        <dbReference type="Proteomes" id="UP000071927"/>
    </source>
</evidence>
<protein>
    <submittedName>
        <fullName evidence="5">Modification methylase bstVI</fullName>
        <ecNumber evidence="5">2.1.1.72</ecNumber>
    </submittedName>
</protein>
<accession>A0A139QWF5</accession>
<dbReference type="GO" id="GO:0009007">
    <property type="term" value="F:site-specific DNA-methyltransferase (adenine-specific) activity"/>
    <property type="evidence" value="ECO:0007669"/>
    <property type="project" value="UniProtKB-EC"/>
</dbReference>
<evidence type="ECO:0000259" key="4">
    <source>
        <dbReference type="Pfam" id="PF02384"/>
    </source>
</evidence>
<evidence type="ECO:0000256" key="2">
    <source>
        <dbReference type="ARBA" id="ARBA00022679"/>
    </source>
</evidence>
<dbReference type="AlphaFoldDB" id="A0A139QWF5"/>
<evidence type="ECO:0000256" key="3">
    <source>
        <dbReference type="ARBA" id="ARBA00022691"/>
    </source>
</evidence>
<dbReference type="Pfam" id="PF02384">
    <property type="entry name" value="N6_Mtase"/>
    <property type="match status" value="1"/>
</dbReference>
<evidence type="ECO:0000256" key="1">
    <source>
        <dbReference type="ARBA" id="ARBA00022603"/>
    </source>
</evidence>
<dbReference type="RefSeq" id="WP_196756576.1">
    <property type="nucleotide sequence ID" value="NZ_KQ970573.1"/>
</dbReference>
<feature type="domain" description="DNA methylase adenine-specific" evidence="4">
    <location>
        <begin position="342"/>
        <end position="609"/>
    </location>
</feature>
<keyword evidence="3" id="KW-0949">S-adenosyl-L-methionine</keyword>
<sequence length="914" mass="105659">MTVLKSNERSEAIEFIKESHSIFKNNDFFFKEVSGENSLSKNGNKDSRANTLFPDVLYYEDINQNSVAVGIELKMPDTDIFDKELYDNAVDKANRLKTNAFLLWNFKQAIVYYRTSDDNWIESKLWNDLITNNNREDVVRNRKEWKVLLLEVIIHLNEIFRKSVINTVPILETTQNIAEDISKNYSVELGDFYIETGNRLLLNHIEEWYRVELMEFYVGDADKVSLNEKTNMFAKNVLLSWINRITFANLLKLTHNSVFEALRTVLESQSFTEVGNAFNKATEISDFYTIFHCDETELVLSDFSMKIIREYASFLNDVNFQNINQDDFRNTLENIVEVSKREIMGLFTTPKNLAKFLVNSTVENVTAEMIDPCVGSGTIVNQMMSLSSELKGVEYAHKHIWASDKYKLPLQIANLSMSTKDSLNLMNKLFQRDLLSLNSGQKVSLTDPKKGENVMLELPKFDYVLSNLPFIRNERLKQDNAEKERMLMVNDYLEQKGIPKLSGKSDWYQYGIVGIERILKTDGIMGVITSNSWLKTVNKSNFIEVIFDLFDLKRIIISSNGRWFENADVVTTILVAQKKKSKNEKVQFIKLNSNISNMSIGELEKISNEILSNNFKSQNIEAYSYSKEEILGYISDRLSLNVLFNGIDWYSKVREVTIPMKRVFSGLRGVKSGNDTFFYKAVDVAKIEKEYLYPVLSSFKKVKGFYAIADSKAFVVEEDLEELQQKGKIGAVNYIQKFANSEKTKTQQTYDYWYHFPKVVTGDFATSINPNRRLFWARLPEGLILNQRAAVFKLKDDNSDKTLIHALLNTFFGQFMIESVGFGRGLGVLDTTKDGLLDSVMLNYQLLNLEDRDEIVNYWNKLSEKEVPDIVEQLEDKDWMDYNLLVFKKFGIEEVLPDLIATLKKAIYMRTTVR</sequence>
<dbReference type="InterPro" id="IPR003356">
    <property type="entry name" value="DNA_methylase_A-5"/>
</dbReference>
<dbReference type="PANTHER" id="PTHR33841:SF5">
    <property type="entry name" value="DNA METHYLASE (MODIFICATION METHYLASE) (METHYLTRANSFERASE)-RELATED"/>
    <property type="match status" value="1"/>
</dbReference>
<dbReference type="EC" id="2.1.1.72" evidence="5"/>
<name>A0A139QWF5_9STRE</name>
<dbReference type="GO" id="GO:0008170">
    <property type="term" value="F:N-methyltransferase activity"/>
    <property type="evidence" value="ECO:0007669"/>
    <property type="project" value="InterPro"/>
</dbReference>
<dbReference type="Gene3D" id="3.40.50.150">
    <property type="entry name" value="Vaccinia Virus protein VP39"/>
    <property type="match status" value="1"/>
</dbReference>
<dbReference type="Proteomes" id="UP000071927">
    <property type="component" value="Unassembled WGS sequence"/>
</dbReference>
<dbReference type="GO" id="GO:0003677">
    <property type="term" value="F:DNA binding"/>
    <property type="evidence" value="ECO:0007669"/>
    <property type="project" value="InterPro"/>
</dbReference>
<dbReference type="SUPFAM" id="SSF53335">
    <property type="entry name" value="S-adenosyl-L-methionine-dependent methyltransferases"/>
    <property type="match status" value="1"/>
</dbReference>
<keyword evidence="1 5" id="KW-0489">Methyltransferase</keyword>
<gene>
    <name evidence="5" type="ORF">SGADD03_01343</name>
</gene>
<dbReference type="InterPro" id="IPR050953">
    <property type="entry name" value="N4_N6_ade-DNA_methylase"/>
</dbReference>
<dbReference type="PANTHER" id="PTHR33841">
    <property type="entry name" value="DNA METHYLTRANSFERASE YEEA-RELATED"/>
    <property type="match status" value="1"/>
</dbReference>
<comment type="caution">
    <text evidence="5">The sequence shown here is derived from an EMBL/GenBank/DDBJ whole genome shotgun (WGS) entry which is preliminary data.</text>
</comment>
<keyword evidence="2 5" id="KW-0808">Transferase</keyword>
<dbReference type="PATRIC" id="fig|315405.12.peg.1581"/>
<dbReference type="InterPro" id="IPR029063">
    <property type="entry name" value="SAM-dependent_MTases_sf"/>
</dbReference>
<proteinExistence type="predicted"/>
<evidence type="ECO:0000313" key="5">
    <source>
        <dbReference type="EMBL" id="KXU06795.1"/>
    </source>
</evidence>
<reference evidence="5 6" key="1">
    <citation type="submission" date="2016-01" db="EMBL/GenBank/DDBJ databases">
        <title>Highly variable Streptococcus oralis are common among viridans streptococci isolated from primates.</title>
        <authorList>
            <person name="Denapaite D."/>
            <person name="Rieger M."/>
            <person name="Koendgen S."/>
            <person name="Brueckner R."/>
            <person name="Ochigava I."/>
            <person name="Kappeler P."/>
            <person name="Maetz-Rensing K."/>
            <person name="Leendertz F."/>
            <person name="Hakenbeck R."/>
        </authorList>
    </citation>
    <scope>NUCLEOTIDE SEQUENCE [LARGE SCALE GENOMIC DNA]</scope>
    <source>
        <strain evidence="5 6">DD03</strain>
    </source>
</reference>
<dbReference type="EMBL" id="LQXV01000242">
    <property type="protein sequence ID" value="KXU06795.1"/>
    <property type="molecule type" value="Genomic_DNA"/>
</dbReference>